<accession>A0AAE3HC61</accession>
<gene>
    <name evidence="1" type="ORF">PV02_09980</name>
</gene>
<dbReference type="PANTHER" id="PTHR34387:SF2">
    <property type="entry name" value="SLR1258 PROTEIN"/>
    <property type="match status" value="1"/>
</dbReference>
<dbReference type="GO" id="GO:0006974">
    <property type="term" value="P:DNA damage response"/>
    <property type="evidence" value="ECO:0007669"/>
    <property type="project" value="TreeGrafter"/>
</dbReference>
<dbReference type="Gene3D" id="3.30.110.170">
    <property type="entry name" value="Protein of unknown function (DUF541), domain 1"/>
    <property type="match status" value="1"/>
</dbReference>
<protein>
    <submittedName>
        <fullName evidence="1">Membrane protein</fullName>
    </submittedName>
</protein>
<organism evidence="1 2">
    <name type="scientific">Methanolobus chelungpuianus</name>
    <dbReference type="NCBI Taxonomy" id="502115"/>
    <lineage>
        <taxon>Archaea</taxon>
        <taxon>Methanobacteriati</taxon>
        <taxon>Methanobacteriota</taxon>
        <taxon>Stenosarchaea group</taxon>
        <taxon>Methanomicrobia</taxon>
        <taxon>Methanosarcinales</taxon>
        <taxon>Methanosarcinaceae</taxon>
        <taxon>Methanolobus</taxon>
    </lineage>
</organism>
<name>A0AAE3HC61_9EURY</name>
<evidence type="ECO:0000313" key="1">
    <source>
        <dbReference type="EMBL" id="MCQ6963419.1"/>
    </source>
</evidence>
<dbReference type="Pfam" id="PF04402">
    <property type="entry name" value="SIMPL"/>
    <property type="match status" value="1"/>
</dbReference>
<dbReference type="Gene3D" id="3.30.70.2970">
    <property type="entry name" value="Protein of unknown function (DUF541), domain 2"/>
    <property type="match status" value="1"/>
</dbReference>
<dbReference type="PANTHER" id="PTHR34387">
    <property type="entry name" value="SLR1258 PROTEIN"/>
    <property type="match status" value="1"/>
</dbReference>
<comment type="caution">
    <text evidence="1">The sequence shown here is derived from an EMBL/GenBank/DDBJ whole genome shotgun (WGS) entry which is preliminary data.</text>
</comment>
<proteinExistence type="predicted"/>
<dbReference type="InterPro" id="IPR052022">
    <property type="entry name" value="26kDa_periplasmic_antigen"/>
</dbReference>
<dbReference type="InterPro" id="IPR007497">
    <property type="entry name" value="SIMPL/DUF541"/>
</dbReference>
<dbReference type="Proteomes" id="UP001206983">
    <property type="component" value="Unassembled WGS sequence"/>
</dbReference>
<dbReference type="EMBL" id="JTEO01000005">
    <property type="protein sequence ID" value="MCQ6963419.1"/>
    <property type="molecule type" value="Genomic_DNA"/>
</dbReference>
<evidence type="ECO:0000313" key="2">
    <source>
        <dbReference type="Proteomes" id="UP001206983"/>
    </source>
</evidence>
<keyword evidence="2" id="KW-1185">Reference proteome</keyword>
<sequence>MPQENNSNMPYYIIIALTIVVVLLATTAYANSQAAYTKDSVSTIQMTGNSERMVTPDTAQLSIGVVVQAQNSSEAAAKNAAIMSTIVGELKALGLEDREIQTSYVSVYPIYNYYEGKASIEGYSASNNVQVTTTKLAMLSSIIDKSAAAGANQIGGVYFTVSEEKQKELREELIDEAVADASSKAAALARSLGVSIAGVQSSSISDGTQPIVYYDRAEAAKDTAAGATPVEPGESKVAMSVYVTYIIN</sequence>
<reference evidence="1 2" key="1">
    <citation type="journal article" date="2011" name="Appl. Environ. Microbiol.">
        <title>Methanogenic archaea isolated from Taiwan's Chelungpu fault.</title>
        <authorList>
            <person name="Wu S.Y."/>
            <person name="Lai M.C."/>
        </authorList>
    </citation>
    <scope>NUCLEOTIDE SEQUENCE [LARGE SCALE GENOMIC DNA]</scope>
    <source>
        <strain evidence="1 2">St545Mb</strain>
    </source>
</reference>
<dbReference type="AlphaFoldDB" id="A0AAE3HC61"/>